<dbReference type="AlphaFoldDB" id="A0A0E9W7U2"/>
<reference evidence="1" key="2">
    <citation type="journal article" date="2015" name="Fish Shellfish Immunol.">
        <title>Early steps in the European eel (Anguilla anguilla)-Vibrio vulnificus interaction in the gills: Role of the RtxA13 toxin.</title>
        <authorList>
            <person name="Callol A."/>
            <person name="Pajuelo D."/>
            <person name="Ebbesson L."/>
            <person name="Teles M."/>
            <person name="MacKenzie S."/>
            <person name="Amaro C."/>
        </authorList>
    </citation>
    <scope>NUCLEOTIDE SEQUENCE</scope>
</reference>
<organism evidence="1">
    <name type="scientific">Anguilla anguilla</name>
    <name type="common">European freshwater eel</name>
    <name type="synonym">Muraena anguilla</name>
    <dbReference type="NCBI Taxonomy" id="7936"/>
    <lineage>
        <taxon>Eukaryota</taxon>
        <taxon>Metazoa</taxon>
        <taxon>Chordata</taxon>
        <taxon>Craniata</taxon>
        <taxon>Vertebrata</taxon>
        <taxon>Euteleostomi</taxon>
        <taxon>Actinopterygii</taxon>
        <taxon>Neopterygii</taxon>
        <taxon>Teleostei</taxon>
        <taxon>Anguilliformes</taxon>
        <taxon>Anguillidae</taxon>
        <taxon>Anguilla</taxon>
    </lineage>
</organism>
<dbReference type="EMBL" id="GBXM01022922">
    <property type="protein sequence ID" value="JAH85655.1"/>
    <property type="molecule type" value="Transcribed_RNA"/>
</dbReference>
<protein>
    <submittedName>
        <fullName evidence="1">Uncharacterized protein</fullName>
    </submittedName>
</protein>
<name>A0A0E9W7U2_ANGAN</name>
<evidence type="ECO:0000313" key="1">
    <source>
        <dbReference type="EMBL" id="JAH85655.1"/>
    </source>
</evidence>
<accession>A0A0E9W7U2</accession>
<proteinExistence type="predicted"/>
<sequence>MGLTRGPLVSSLTTRSEQMACFGLIRPCCSRGRWRPWWSHSFDEDEKSLTVNKFDFFEGFQHKI</sequence>
<reference evidence="1" key="1">
    <citation type="submission" date="2014-11" db="EMBL/GenBank/DDBJ databases">
        <authorList>
            <person name="Amaro Gonzalez C."/>
        </authorList>
    </citation>
    <scope>NUCLEOTIDE SEQUENCE</scope>
</reference>